<evidence type="ECO:0000313" key="8">
    <source>
        <dbReference type="Proteomes" id="UP001362899"/>
    </source>
</evidence>
<protein>
    <recommendedName>
        <fullName evidence="9">Cornichon</fullName>
    </recommendedName>
</protein>
<evidence type="ECO:0000256" key="5">
    <source>
        <dbReference type="ARBA" id="ARBA00023136"/>
    </source>
</evidence>
<dbReference type="PANTHER" id="PTHR12290">
    <property type="entry name" value="CORNICHON-RELATED"/>
    <property type="match status" value="1"/>
</dbReference>
<proteinExistence type="inferred from homology"/>
<dbReference type="InterPro" id="IPR033466">
    <property type="entry name" value="Cornichon_conserved"/>
</dbReference>
<organism evidence="7 8">
    <name type="scientific">Starmerella bacillaris</name>
    <name type="common">Yeast</name>
    <name type="synonym">Candida zemplinina</name>
    <dbReference type="NCBI Taxonomy" id="1247836"/>
    <lineage>
        <taxon>Eukaryota</taxon>
        <taxon>Fungi</taxon>
        <taxon>Dikarya</taxon>
        <taxon>Ascomycota</taxon>
        <taxon>Saccharomycotina</taxon>
        <taxon>Dipodascomycetes</taxon>
        <taxon>Dipodascales</taxon>
        <taxon>Trichomonascaceae</taxon>
        <taxon>Starmerella</taxon>
    </lineage>
</organism>
<feature type="transmembrane region" description="Helical" evidence="6">
    <location>
        <begin position="7"/>
        <end position="27"/>
    </location>
</feature>
<dbReference type="Pfam" id="PF03311">
    <property type="entry name" value="Cornichon"/>
    <property type="match status" value="1"/>
</dbReference>
<comment type="similarity">
    <text evidence="2">Belongs to the cornichon family.</text>
</comment>
<feature type="transmembrane region" description="Helical" evidence="6">
    <location>
        <begin position="114"/>
        <end position="133"/>
    </location>
</feature>
<keyword evidence="3 6" id="KW-0812">Transmembrane</keyword>
<feature type="transmembrane region" description="Helical" evidence="6">
    <location>
        <begin position="62"/>
        <end position="84"/>
    </location>
</feature>
<dbReference type="Proteomes" id="UP001362899">
    <property type="component" value="Unassembled WGS sequence"/>
</dbReference>
<dbReference type="GO" id="GO:0016192">
    <property type="term" value="P:vesicle-mediated transport"/>
    <property type="evidence" value="ECO:0007669"/>
    <property type="project" value="InterPro"/>
</dbReference>
<dbReference type="GO" id="GO:0016020">
    <property type="term" value="C:membrane"/>
    <property type="evidence" value="ECO:0007669"/>
    <property type="project" value="UniProtKB-SubCell"/>
</dbReference>
<name>A0AAV5RJ97_STABA</name>
<evidence type="ECO:0000256" key="1">
    <source>
        <dbReference type="ARBA" id="ARBA00004141"/>
    </source>
</evidence>
<keyword evidence="8" id="KW-1185">Reference proteome</keyword>
<keyword evidence="5 6" id="KW-0472">Membrane</keyword>
<evidence type="ECO:0000256" key="4">
    <source>
        <dbReference type="ARBA" id="ARBA00022989"/>
    </source>
</evidence>
<dbReference type="EMBL" id="BTGC01000008">
    <property type="protein sequence ID" value="GMM51629.1"/>
    <property type="molecule type" value="Genomic_DNA"/>
</dbReference>
<evidence type="ECO:0000256" key="3">
    <source>
        <dbReference type="ARBA" id="ARBA00022692"/>
    </source>
</evidence>
<comment type="subcellular location">
    <subcellularLocation>
        <location evidence="1">Membrane</location>
        <topology evidence="1">Multi-pass membrane protein</topology>
    </subcellularLocation>
</comment>
<evidence type="ECO:0000256" key="2">
    <source>
        <dbReference type="ARBA" id="ARBA00010095"/>
    </source>
</evidence>
<dbReference type="InterPro" id="IPR003377">
    <property type="entry name" value="Cornichon"/>
</dbReference>
<dbReference type="PROSITE" id="PS01340">
    <property type="entry name" value="CORNICHON"/>
    <property type="match status" value="1"/>
</dbReference>
<dbReference type="AlphaFoldDB" id="A0AAV5RJ97"/>
<dbReference type="SMART" id="SM01398">
    <property type="entry name" value="Cornichon"/>
    <property type="match status" value="1"/>
</dbReference>
<evidence type="ECO:0000256" key="6">
    <source>
        <dbReference type="SAM" id="Phobius"/>
    </source>
</evidence>
<gene>
    <name evidence="7" type="ORF">DASB73_025920</name>
</gene>
<comment type="caution">
    <text evidence="7">The sequence shown here is derived from an EMBL/GenBank/DDBJ whole genome shotgun (WGS) entry which is preliminary data.</text>
</comment>
<accession>A0AAV5RJ97</accession>
<evidence type="ECO:0000313" key="7">
    <source>
        <dbReference type="EMBL" id="GMM51629.1"/>
    </source>
</evidence>
<evidence type="ECO:0008006" key="9">
    <source>
        <dbReference type="Google" id="ProtNLM"/>
    </source>
</evidence>
<keyword evidence="4 6" id="KW-1133">Transmembrane helix</keyword>
<sequence>MPFETWLYILLLCLTIGHLLAQLYFVISFSDLEADYMNPIELCEIMDVALPIEASAQAVQTIILLFSGQWFSLLLCLPMTIYNAMRYHKTGLKFDATTIFKTVRDSRIESMVKLVYYFIMFCYFLYSMIWALVKWSEAE</sequence>
<reference evidence="7 8" key="1">
    <citation type="journal article" date="2023" name="Elife">
        <title>Identification of key yeast species and microbe-microbe interactions impacting larval growth of Drosophila in the wild.</title>
        <authorList>
            <person name="Mure A."/>
            <person name="Sugiura Y."/>
            <person name="Maeda R."/>
            <person name="Honda K."/>
            <person name="Sakurai N."/>
            <person name="Takahashi Y."/>
            <person name="Watada M."/>
            <person name="Katoh T."/>
            <person name="Gotoh A."/>
            <person name="Gotoh Y."/>
            <person name="Taniguchi I."/>
            <person name="Nakamura K."/>
            <person name="Hayashi T."/>
            <person name="Katayama T."/>
            <person name="Uemura T."/>
            <person name="Hattori Y."/>
        </authorList>
    </citation>
    <scope>NUCLEOTIDE SEQUENCE [LARGE SCALE GENOMIC DNA]</scope>
    <source>
        <strain evidence="7 8">SB-73</strain>
    </source>
</reference>